<evidence type="ECO:0000256" key="1">
    <source>
        <dbReference type="SAM" id="MobiDB-lite"/>
    </source>
</evidence>
<gene>
    <name evidence="3" type="ORF">PCON_08323</name>
</gene>
<sequence>MRSYLNPQDDLWADGVGPYSRNNPNVVDAPIELLPAPQAAVGQLPPNVHPDDPFRDPQPALPARAHLPPNIHPNDPFRDPEPVLPVQNAGNAIVVRRPWYRWRWRHLSKAQKMDTIILVLLIITLALILFALFWNKSLGLSGAKEQRCKQIWIDGGWSRMKELVDAECVKIDWRFRH</sequence>
<evidence type="ECO:0000313" key="3">
    <source>
        <dbReference type="EMBL" id="CCX30221.1"/>
    </source>
</evidence>
<dbReference type="AlphaFoldDB" id="U4LSE3"/>
<accession>U4LSE3</accession>
<feature type="transmembrane region" description="Helical" evidence="2">
    <location>
        <begin position="115"/>
        <end position="134"/>
    </location>
</feature>
<keyword evidence="2" id="KW-0472">Membrane</keyword>
<organism evidence="3 4">
    <name type="scientific">Pyronema omphalodes (strain CBS 100304)</name>
    <name type="common">Pyronema confluens</name>
    <dbReference type="NCBI Taxonomy" id="1076935"/>
    <lineage>
        <taxon>Eukaryota</taxon>
        <taxon>Fungi</taxon>
        <taxon>Dikarya</taxon>
        <taxon>Ascomycota</taxon>
        <taxon>Pezizomycotina</taxon>
        <taxon>Pezizomycetes</taxon>
        <taxon>Pezizales</taxon>
        <taxon>Pyronemataceae</taxon>
        <taxon>Pyronema</taxon>
    </lineage>
</organism>
<dbReference type="OrthoDB" id="10507002at2759"/>
<reference evidence="3 4" key="1">
    <citation type="journal article" date="2013" name="PLoS Genet.">
        <title>The genome and development-dependent transcriptomes of Pyronema confluens: a window into fungal evolution.</title>
        <authorList>
            <person name="Traeger S."/>
            <person name="Altegoer F."/>
            <person name="Freitag M."/>
            <person name="Gabaldon T."/>
            <person name="Kempken F."/>
            <person name="Kumar A."/>
            <person name="Marcet-Houben M."/>
            <person name="Poggeler S."/>
            <person name="Stajich J.E."/>
            <person name="Nowrousian M."/>
        </authorList>
    </citation>
    <scope>NUCLEOTIDE SEQUENCE [LARGE SCALE GENOMIC DNA]</scope>
    <source>
        <strain evidence="4">CBS 100304</strain>
        <tissue evidence="3">Vegetative mycelium</tissue>
    </source>
</reference>
<keyword evidence="2" id="KW-0812">Transmembrane</keyword>
<feature type="region of interest" description="Disordered" evidence="1">
    <location>
        <begin position="44"/>
        <end position="66"/>
    </location>
</feature>
<name>U4LSE3_PYROM</name>
<protein>
    <submittedName>
        <fullName evidence="3">Uncharacterized protein</fullName>
    </submittedName>
</protein>
<evidence type="ECO:0000256" key="2">
    <source>
        <dbReference type="SAM" id="Phobius"/>
    </source>
</evidence>
<evidence type="ECO:0000313" key="4">
    <source>
        <dbReference type="Proteomes" id="UP000018144"/>
    </source>
</evidence>
<keyword evidence="2" id="KW-1133">Transmembrane helix</keyword>
<dbReference type="Proteomes" id="UP000018144">
    <property type="component" value="Unassembled WGS sequence"/>
</dbReference>
<keyword evidence="4" id="KW-1185">Reference proteome</keyword>
<proteinExistence type="predicted"/>
<dbReference type="EMBL" id="HF935428">
    <property type="protein sequence ID" value="CCX30221.1"/>
    <property type="molecule type" value="Genomic_DNA"/>
</dbReference>